<keyword evidence="1" id="KW-0732">Signal</keyword>
<feature type="signal peptide" evidence="1">
    <location>
        <begin position="1"/>
        <end position="21"/>
    </location>
</feature>
<dbReference type="RefSeq" id="WP_042643348.1">
    <property type="nucleotide sequence ID" value="NZ_CDDF01000014.1"/>
</dbReference>
<dbReference type="InterPro" id="IPR036374">
    <property type="entry name" value="OxRdtase_Mopterin-bd_sf"/>
</dbReference>
<organism evidence="2 3">
    <name type="scientific">Aeromonas eucrenophila</name>
    <dbReference type="NCBI Taxonomy" id="649"/>
    <lineage>
        <taxon>Bacteria</taxon>
        <taxon>Pseudomonadati</taxon>
        <taxon>Pseudomonadota</taxon>
        <taxon>Gammaproteobacteria</taxon>
        <taxon>Aeromonadales</taxon>
        <taxon>Aeromonadaceae</taxon>
        <taxon>Aeromonas</taxon>
    </lineage>
</organism>
<evidence type="ECO:0000313" key="3">
    <source>
        <dbReference type="Proteomes" id="UP001596132"/>
    </source>
</evidence>
<protein>
    <submittedName>
        <fullName evidence="2">Molybdopterin-binding oxidoreductase</fullName>
    </submittedName>
</protein>
<dbReference type="SUPFAM" id="SSF56524">
    <property type="entry name" value="Oxidoreductase molybdopterin-binding domain"/>
    <property type="match status" value="1"/>
</dbReference>
<evidence type="ECO:0000313" key="2">
    <source>
        <dbReference type="EMBL" id="MFC5706719.1"/>
    </source>
</evidence>
<accession>A0ABW0YDD0</accession>
<sequence>MRNLGLIPLLFSLVMPTLAWATPQGPVILKVTGNVDPADQADGEVAFDIAMIQALPQHEIVTSNPWVDKPHKYVGPKLADLMTAVGAEGKSITLTALNSFQIRVNWDKVKQYDPILAWQDDGMTMRVRDKGPLWFILPLDKYPELKRSEFTDMMIWQLSSIDIQQ</sequence>
<comment type="caution">
    <text evidence="2">The sequence shown here is derived from an EMBL/GenBank/DDBJ whole genome shotgun (WGS) entry which is preliminary data.</text>
</comment>
<evidence type="ECO:0000256" key="1">
    <source>
        <dbReference type="SAM" id="SignalP"/>
    </source>
</evidence>
<reference evidence="3" key="1">
    <citation type="journal article" date="2019" name="Int. J. Syst. Evol. Microbiol.">
        <title>The Global Catalogue of Microorganisms (GCM) 10K type strain sequencing project: providing services to taxonomists for standard genome sequencing and annotation.</title>
        <authorList>
            <consortium name="The Broad Institute Genomics Platform"/>
            <consortium name="The Broad Institute Genome Sequencing Center for Infectious Disease"/>
            <person name="Wu L."/>
            <person name="Ma J."/>
        </authorList>
    </citation>
    <scope>NUCLEOTIDE SEQUENCE [LARGE SCALE GENOMIC DNA]</scope>
    <source>
        <strain evidence="3">KCTC 15012</strain>
    </source>
</reference>
<dbReference type="EMBL" id="JBHSPP010000015">
    <property type="protein sequence ID" value="MFC5706719.1"/>
    <property type="molecule type" value="Genomic_DNA"/>
</dbReference>
<keyword evidence="3" id="KW-1185">Reference proteome</keyword>
<proteinExistence type="predicted"/>
<dbReference type="Proteomes" id="UP001596132">
    <property type="component" value="Unassembled WGS sequence"/>
</dbReference>
<feature type="chain" id="PRO_5045653560" evidence="1">
    <location>
        <begin position="22"/>
        <end position="165"/>
    </location>
</feature>
<gene>
    <name evidence="2" type="ORF">ACFPVW_11755</name>
</gene>
<name>A0ABW0YDD0_9GAMM</name>